<evidence type="ECO:0000313" key="3">
    <source>
        <dbReference type="Proteomes" id="UP000554482"/>
    </source>
</evidence>
<proteinExistence type="predicted"/>
<organism evidence="2 3">
    <name type="scientific">Thalictrum thalictroides</name>
    <name type="common">Rue-anemone</name>
    <name type="synonym">Anemone thalictroides</name>
    <dbReference type="NCBI Taxonomy" id="46969"/>
    <lineage>
        <taxon>Eukaryota</taxon>
        <taxon>Viridiplantae</taxon>
        <taxon>Streptophyta</taxon>
        <taxon>Embryophyta</taxon>
        <taxon>Tracheophyta</taxon>
        <taxon>Spermatophyta</taxon>
        <taxon>Magnoliopsida</taxon>
        <taxon>Ranunculales</taxon>
        <taxon>Ranunculaceae</taxon>
        <taxon>Thalictroideae</taxon>
        <taxon>Thalictrum</taxon>
    </lineage>
</organism>
<dbReference type="Pfam" id="PF14111">
    <property type="entry name" value="DUF4283"/>
    <property type="match status" value="1"/>
</dbReference>
<comment type="caution">
    <text evidence="2">The sequence shown here is derived from an EMBL/GenBank/DDBJ whole genome shotgun (WGS) entry which is preliminary data.</text>
</comment>
<keyword evidence="3" id="KW-1185">Reference proteome</keyword>
<gene>
    <name evidence="2" type="ORF">FRX31_025076</name>
</gene>
<dbReference type="PANTHER" id="PTHR31286">
    <property type="entry name" value="GLYCINE-RICH CELL WALL STRUCTURAL PROTEIN 1.8-LIKE"/>
    <property type="match status" value="1"/>
</dbReference>
<dbReference type="OrthoDB" id="1727165at2759"/>
<name>A0A7J6VL51_THATH</name>
<dbReference type="Proteomes" id="UP000554482">
    <property type="component" value="Unassembled WGS sequence"/>
</dbReference>
<dbReference type="PANTHER" id="PTHR31286:SF180">
    <property type="entry name" value="OS10G0362600 PROTEIN"/>
    <property type="match status" value="1"/>
</dbReference>
<dbReference type="InterPro" id="IPR040256">
    <property type="entry name" value="At4g02000-like"/>
</dbReference>
<protein>
    <recommendedName>
        <fullName evidence="1">DUF4283 domain-containing protein</fullName>
    </recommendedName>
</protein>
<evidence type="ECO:0000259" key="1">
    <source>
        <dbReference type="Pfam" id="PF14111"/>
    </source>
</evidence>
<evidence type="ECO:0000313" key="2">
    <source>
        <dbReference type="EMBL" id="KAF5185338.1"/>
    </source>
</evidence>
<dbReference type="InterPro" id="IPR025558">
    <property type="entry name" value="DUF4283"/>
</dbReference>
<dbReference type="EMBL" id="JABWDY010030828">
    <property type="protein sequence ID" value="KAF5185338.1"/>
    <property type="molecule type" value="Genomic_DNA"/>
</dbReference>
<feature type="domain" description="DUF4283" evidence="1">
    <location>
        <begin position="57"/>
        <end position="136"/>
    </location>
</feature>
<reference evidence="2 3" key="1">
    <citation type="submission" date="2020-06" db="EMBL/GenBank/DDBJ databases">
        <title>Transcriptomic and genomic resources for Thalictrum thalictroides and T. hernandezii: Facilitating candidate gene discovery in an emerging model plant lineage.</title>
        <authorList>
            <person name="Arias T."/>
            <person name="Riano-Pachon D.M."/>
            <person name="Di Stilio V.S."/>
        </authorList>
    </citation>
    <scope>NUCLEOTIDE SEQUENCE [LARGE SCALE GENOMIC DNA]</scope>
    <source>
        <strain evidence="3">cv. WT478/WT964</strain>
        <tissue evidence="2">Leaves</tissue>
    </source>
</reference>
<dbReference type="AlphaFoldDB" id="A0A7J6VL51"/>
<sequence>MYKYTSLALQNCFSRKSAWSALFKNNSSLDTSLSKCATDVVDGVAKVPQELIDRGVSEWQDYLVGYFIDKKLPFRMVRDVLTKSWKIKGSFNMTTDDEIFYFKFQQQDDKKTILEQGPVFIAGRLFVLKQWTQELEMNKHKLLTLPIWVKIYGNSLRCFGTKQVLAMLQAYLVNLFSATKPLVVGKG</sequence>
<accession>A0A7J6VL51</accession>